<dbReference type="PANTHER" id="PTHR43201">
    <property type="entry name" value="ACYL-COA SYNTHETASE"/>
    <property type="match status" value="1"/>
</dbReference>
<dbReference type="VEuPathDB" id="VectorBase:LOC119159443"/>
<dbReference type="Proteomes" id="UP000821866">
    <property type="component" value="Chromosome 1"/>
</dbReference>
<evidence type="ECO:0000313" key="2">
    <source>
        <dbReference type="EMBL" id="KAH8041793.1"/>
    </source>
</evidence>
<dbReference type="EMBL" id="JABSTU010000001">
    <property type="protein sequence ID" value="KAH8041793.1"/>
    <property type="molecule type" value="Genomic_DNA"/>
</dbReference>
<keyword evidence="3" id="KW-1185">Reference proteome</keyword>
<dbReference type="AlphaFoldDB" id="A0A9J6F5C1"/>
<evidence type="ECO:0000259" key="1">
    <source>
        <dbReference type="Pfam" id="PF00501"/>
    </source>
</evidence>
<dbReference type="InterPro" id="IPR000873">
    <property type="entry name" value="AMP-dep_synth/lig_dom"/>
</dbReference>
<reference evidence="2" key="2">
    <citation type="submission" date="2021-09" db="EMBL/GenBank/DDBJ databases">
        <authorList>
            <person name="Jia N."/>
            <person name="Wang J."/>
            <person name="Shi W."/>
            <person name="Du L."/>
            <person name="Sun Y."/>
            <person name="Zhan W."/>
            <person name="Jiang J."/>
            <person name="Wang Q."/>
            <person name="Zhang B."/>
            <person name="Ji P."/>
            <person name="Sakyi L.B."/>
            <person name="Cui X."/>
            <person name="Yuan T."/>
            <person name="Jiang B."/>
            <person name="Yang W."/>
            <person name="Lam T.T.-Y."/>
            <person name="Chang Q."/>
            <person name="Ding S."/>
            <person name="Wang X."/>
            <person name="Zhu J."/>
            <person name="Ruan X."/>
            <person name="Zhao L."/>
            <person name="Wei J."/>
            <person name="Que T."/>
            <person name="Du C."/>
            <person name="Cheng J."/>
            <person name="Dai P."/>
            <person name="Han X."/>
            <person name="Huang E."/>
            <person name="Gao Y."/>
            <person name="Liu J."/>
            <person name="Shao H."/>
            <person name="Ye R."/>
            <person name="Li L."/>
            <person name="Wei W."/>
            <person name="Wang X."/>
            <person name="Wang C."/>
            <person name="Huo Q."/>
            <person name="Li W."/>
            <person name="Guo W."/>
            <person name="Chen H."/>
            <person name="Chen S."/>
            <person name="Zhou L."/>
            <person name="Zhou L."/>
            <person name="Ni X."/>
            <person name="Tian J."/>
            <person name="Zhou Y."/>
            <person name="Sheng Y."/>
            <person name="Liu T."/>
            <person name="Pan Y."/>
            <person name="Xia L."/>
            <person name="Li J."/>
            <person name="Zhao F."/>
            <person name="Cao W."/>
        </authorList>
    </citation>
    <scope>NUCLEOTIDE SEQUENCE</scope>
    <source>
        <strain evidence="2">Rmic-2018</strain>
        <tissue evidence="2">Larvae</tissue>
    </source>
</reference>
<feature type="domain" description="AMP-dependent synthetase/ligase" evidence="1">
    <location>
        <begin position="64"/>
        <end position="364"/>
    </location>
</feature>
<dbReference type="Pfam" id="PF00501">
    <property type="entry name" value="AMP-binding"/>
    <property type="match status" value="1"/>
</dbReference>
<reference evidence="2" key="1">
    <citation type="journal article" date="2020" name="Cell">
        <title>Large-Scale Comparative Analyses of Tick Genomes Elucidate Their Genetic Diversity and Vector Capacities.</title>
        <authorList>
            <consortium name="Tick Genome and Microbiome Consortium (TIGMIC)"/>
            <person name="Jia N."/>
            <person name="Wang J."/>
            <person name="Shi W."/>
            <person name="Du L."/>
            <person name="Sun Y."/>
            <person name="Zhan W."/>
            <person name="Jiang J.F."/>
            <person name="Wang Q."/>
            <person name="Zhang B."/>
            <person name="Ji P."/>
            <person name="Bell-Sakyi L."/>
            <person name="Cui X.M."/>
            <person name="Yuan T.T."/>
            <person name="Jiang B.G."/>
            <person name="Yang W.F."/>
            <person name="Lam T.T."/>
            <person name="Chang Q.C."/>
            <person name="Ding S.J."/>
            <person name="Wang X.J."/>
            <person name="Zhu J.G."/>
            <person name="Ruan X.D."/>
            <person name="Zhao L."/>
            <person name="Wei J.T."/>
            <person name="Ye R.Z."/>
            <person name="Que T.C."/>
            <person name="Du C.H."/>
            <person name="Zhou Y.H."/>
            <person name="Cheng J.X."/>
            <person name="Dai P.F."/>
            <person name="Guo W.B."/>
            <person name="Han X.H."/>
            <person name="Huang E.J."/>
            <person name="Li L.F."/>
            <person name="Wei W."/>
            <person name="Gao Y.C."/>
            <person name="Liu J.Z."/>
            <person name="Shao H.Z."/>
            <person name="Wang X."/>
            <person name="Wang C.C."/>
            <person name="Yang T.C."/>
            <person name="Huo Q.B."/>
            <person name="Li W."/>
            <person name="Chen H.Y."/>
            <person name="Chen S.E."/>
            <person name="Zhou L.G."/>
            <person name="Ni X.B."/>
            <person name="Tian J.H."/>
            <person name="Sheng Y."/>
            <person name="Liu T."/>
            <person name="Pan Y.S."/>
            <person name="Xia L.Y."/>
            <person name="Li J."/>
            <person name="Zhao F."/>
            <person name="Cao W.C."/>
        </authorList>
    </citation>
    <scope>NUCLEOTIDE SEQUENCE</scope>
    <source>
        <strain evidence="2">Rmic-2018</strain>
    </source>
</reference>
<dbReference type="GO" id="GO:0031956">
    <property type="term" value="F:medium-chain fatty acid-CoA ligase activity"/>
    <property type="evidence" value="ECO:0007669"/>
    <property type="project" value="TreeGrafter"/>
</dbReference>
<accession>A0A9J6F5C1</accession>
<dbReference type="Gene3D" id="3.40.50.12780">
    <property type="entry name" value="N-terminal domain of ligase-like"/>
    <property type="match status" value="1"/>
</dbReference>
<dbReference type="InterPro" id="IPR042099">
    <property type="entry name" value="ANL_N_sf"/>
</dbReference>
<comment type="caution">
    <text evidence="2">The sequence shown here is derived from an EMBL/GenBank/DDBJ whole genome shotgun (WGS) entry which is preliminary data.</text>
</comment>
<dbReference type="PANTHER" id="PTHR43201:SF32">
    <property type="entry name" value="2-SUCCINYLBENZOATE--COA LIGASE, CHLOROPLASTIC_PEROXISOMAL"/>
    <property type="match status" value="1"/>
</dbReference>
<dbReference type="GO" id="GO:0006631">
    <property type="term" value="P:fatty acid metabolic process"/>
    <property type="evidence" value="ECO:0007669"/>
    <property type="project" value="TreeGrafter"/>
</dbReference>
<dbReference type="SUPFAM" id="SSF56801">
    <property type="entry name" value="Acetyl-CoA synthetase-like"/>
    <property type="match status" value="1"/>
</dbReference>
<sequence>MSLTPADPAAANHCCDARVRRRYEGRLEIPPLQPLFRKTATPTRSRRRHCFELRREGHQAFGSICGQDKVTYINLRDKLRCCASGFRRQGIGKGDRVYVHFGNSIENFVALCSIPLTGASLVTSDIMWREVVFVPGNSFASLIALKAFLVGEKRPGFNSVSEIIENEELLPHESEFETGGCTFVKWTTGTTGAPKGAEYSEERLLRHIVGLASGELFSSNDIWLGDCAICYLTMVYLWLAALHRGCTIVVSKTCHAVPLDVFDVIKDCEAVTIITISSRIRRILDFMKTTKDWDKVLRRTLRRIVLVASTPPPGLAEELINTFQLAELRNIYGMTEAGGCMTLPPKGELSCENVGFPIAGARMKECGYSVGSVLASRRTAFTVASRH</sequence>
<protein>
    <recommendedName>
        <fullName evidence="1">AMP-dependent synthetase/ligase domain-containing protein</fullName>
    </recommendedName>
</protein>
<proteinExistence type="predicted"/>
<gene>
    <name evidence="2" type="ORF">HPB51_017915</name>
</gene>
<evidence type="ECO:0000313" key="3">
    <source>
        <dbReference type="Proteomes" id="UP000821866"/>
    </source>
</evidence>
<name>A0A9J6F5C1_RHIMP</name>
<organism evidence="2 3">
    <name type="scientific">Rhipicephalus microplus</name>
    <name type="common">Cattle tick</name>
    <name type="synonym">Boophilus microplus</name>
    <dbReference type="NCBI Taxonomy" id="6941"/>
    <lineage>
        <taxon>Eukaryota</taxon>
        <taxon>Metazoa</taxon>
        <taxon>Ecdysozoa</taxon>
        <taxon>Arthropoda</taxon>
        <taxon>Chelicerata</taxon>
        <taxon>Arachnida</taxon>
        <taxon>Acari</taxon>
        <taxon>Parasitiformes</taxon>
        <taxon>Ixodida</taxon>
        <taxon>Ixodoidea</taxon>
        <taxon>Ixodidae</taxon>
        <taxon>Rhipicephalinae</taxon>
        <taxon>Rhipicephalus</taxon>
        <taxon>Boophilus</taxon>
    </lineage>
</organism>